<sequence length="168" mass="17371">MSGPAGKRDADSVQHWAETVLRQLRAPTGATIHVSPASNDDPADHPLPTPGADAYTSELRLPEETEDRTPVPDRADRADRGEFLVRLDLADASSTTVFLPADLADADAVAQLAGQLQDSVLESTGGVPEPPCPVTGHGHPAVADVVDGTACWTCPAGGPTRPVLRGAG</sequence>
<dbReference type="RefSeq" id="WP_271314105.1">
    <property type="nucleotide sequence ID" value="NZ_JABXJJ020000043.1"/>
</dbReference>
<protein>
    <submittedName>
        <fullName evidence="2">Uncharacterized protein</fullName>
    </submittedName>
</protein>
<reference evidence="2" key="1">
    <citation type="submission" date="2023-05" db="EMBL/GenBank/DDBJ databases">
        <title>Streptantibioticus silvisoli sp. nov., acidotolerant actinomycetes 1 from pine litter.</title>
        <authorList>
            <person name="Swiecimska M."/>
            <person name="Golinska P."/>
            <person name="Sangal V."/>
            <person name="Wachnowicz B."/>
            <person name="Goodfellow M."/>
        </authorList>
    </citation>
    <scope>NUCLEOTIDE SEQUENCE</scope>
    <source>
        <strain evidence="2">SL13</strain>
    </source>
</reference>
<accession>A0AA90HB47</accession>
<dbReference type="EMBL" id="JABXJJ020000043">
    <property type="protein sequence ID" value="MDI5973277.1"/>
    <property type="molecule type" value="Genomic_DNA"/>
</dbReference>
<organism evidence="2">
    <name type="scientific">Streptantibioticus silvisoli</name>
    <dbReference type="NCBI Taxonomy" id="2705255"/>
    <lineage>
        <taxon>Bacteria</taxon>
        <taxon>Bacillati</taxon>
        <taxon>Actinomycetota</taxon>
        <taxon>Actinomycetes</taxon>
        <taxon>Kitasatosporales</taxon>
        <taxon>Streptomycetaceae</taxon>
        <taxon>Streptantibioticus</taxon>
    </lineage>
</organism>
<dbReference type="AlphaFoldDB" id="A0AA90HB47"/>
<feature type="region of interest" description="Disordered" evidence="1">
    <location>
        <begin position="27"/>
        <end position="77"/>
    </location>
</feature>
<proteinExistence type="predicted"/>
<evidence type="ECO:0000313" key="2">
    <source>
        <dbReference type="EMBL" id="MDI5973277.1"/>
    </source>
</evidence>
<name>A0AA90HB47_9ACTN</name>
<gene>
    <name evidence="2" type="ORF">POF50_028695</name>
</gene>
<evidence type="ECO:0000256" key="1">
    <source>
        <dbReference type="SAM" id="MobiDB-lite"/>
    </source>
</evidence>
<feature type="compositionally biased region" description="Basic and acidic residues" evidence="1">
    <location>
        <begin position="60"/>
        <end position="77"/>
    </location>
</feature>
<comment type="caution">
    <text evidence="2">The sequence shown here is derived from an EMBL/GenBank/DDBJ whole genome shotgun (WGS) entry which is preliminary data.</text>
</comment>